<gene>
    <name evidence="3" type="ORF">IAA96_03380</name>
</gene>
<dbReference type="Pfam" id="PF20434">
    <property type="entry name" value="BD-FAE"/>
    <property type="match status" value="1"/>
</dbReference>
<evidence type="ECO:0000259" key="2">
    <source>
        <dbReference type="Pfam" id="PF20434"/>
    </source>
</evidence>
<proteinExistence type="predicted"/>
<dbReference type="InterPro" id="IPR050300">
    <property type="entry name" value="GDXG_lipolytic_enzyme"/>
</dbReference>
<dbReference type="EMBL" id="JADIMS010000055">
    <property type="protein sequence ID" value="MBO8450129.1"/>
    <property type="molecule type" value="Genomic_DNA"/>
</dbReference>
<reference evidence="3" key="1">
    <citation type="submission" date="2020-10" db="EMBL/GenBank/DDBJ databases">
        <authorList>
            <person name="Gilroy R."/>
        </authorList>
    </citation>
    <scope>NUCLEOTIDE SEQUENCE</scope>
    <source>
        <strain evidence="3">B3-4054</strain>
    </source>
</reference>
<dbReference type="Proteomes" id="UP000823616">
    <property type="component" value="Unassembled WGS sequence"/>
</dbReference>
<dbReference type="SUPFAM" id="SSF53474">
    <property type="entry name" value="alpha/beta-Hydrolases"/>
    <property type="match status" value="1"/>
</dbReference>
<keyword evidence="1 3" id="KW-0378">Hydrolase</keyword>
<dbReference type="GO" id="GO:0016787">
    <property type="term" value="F:hydrolase activity"/>
    <property type="evidence" value="ECO:0007669"/>
    <property type="project" value="UniProtKB-KW"/>
</dbReference>
<evidence type="ECO:0000313" key="3">
    <source>
        <dbReference type="EMBL" id="MBO8450129.1"/>
    </source>
</evidence>
<comment type="caution">
    <text evidence="3">The sequence shown here is derived from an EMBL/GenBank/DDBJ whole genome shotgun (WGS) entry which is preliminary data.</text>
</comment>
<evidence type="ECO:0000313" key="4">
    <source>
        <dbReference type="Proteomes" id="UP000823616"/>
    </source>
</evidence>
<dbReference type="InterPro" id="IPR029058">
    <property type="entry name" value="AB_hydrolase_fold"/>
</dbReference>
<dbReference type="Gene3D" id="3.40.50.1820">
    <property type="entry name" value="alpha/beta hydrolase"/>
    <property type="match status" value="1"/>
</dbReference>
<protein>
    <submittedName>
        <fullName evidence="3">Alpha/beta hydrolase</fullName>
    </submittedName>
</protein>
<name>A0A9D9ERX6_9SPIR</name>
<dbReference type="AlphaFoldDB" id="A0A9D9ERX6"/>
<evidence type="ECO:0000256" key="1">
    <source>
        <dbReference type="ARBA" id="ARBA00022801"/>
    </source>
</evidence>
<accession>A0A9D9ERX6</accession>
<dbReference type="PANTHER" id="PTHR48081:SF13">
    <property type="entry name" value="ALPHA_BETA HYDROLASE"/>
    <property type="match status" value="1"/>
</dbReference>
<reference evidence="3" key="2">
    <citation type="journal article" date="2021" name="PeerJ">
        <title>Extensive microbial diversity within the chicken gut microbiome revealed by metagenomics and culture.</title>
        <authorList>
            <person name="Gilroy R."/>
            <person name="Ravi A."/>
            <person name="Getino M."/>
            <person name="Pursley I."/>
            <person name="Horton D.L."/>
            <person name="Alikhan N.F."/>
            <person name="Baker D."/>
            <person name="Gharbi K."/>
            <person name="Hall N."/>
            <person name="Watson M."/>
            <person name="Adriaenssens E.M."/>
            <person name="Foster-Nyarko E."/>
            <person name="Jarju S."/>
            <person name="Secka A."/>
            <person name="Antonio M."/>
            <person name="Oren A."/>
            <person name="Chaudhuri R.R."/>
            <person name="La Ragione R."/>
            <person name="Hildebrand F."/>
            <person name="Pallen M.J."/>
        </authorList>
    </citation>
    <scope>NUCLEOTIDE SEQUENCE</scope>
    <source>
        <strain evidence="3">B3-4054</strain>
    </source>
</reference>
<feature type="domain" description="BD-FAE-like" evidence="2">
    <location>
        <begin position="53"/>
        <end position="241"/>
    </location>
</feature>
<dbReference type="PANTHER" id="PTHR48081">
    <property type="entry name" value="AB HYDROLASE SUPERFAMILY PROTEIN C4A8.06C"/>
    <property type="match status" value="1"/>
</dbReference>
<sequence length="299" mass="31892">MKKKMTVNPVRPQVTAVCGVTFTQTDGWFGHVRRDLRMDILYPETPRNPDAVALRYPGVLWICGGAWLDMDRSAHLAYLASLARCGFTVASAEYRTSNLAPWPAALEDIRAALRWLRRESARYNLDPSRIGVMGESAGGHLASMAALTADPASPDAEPVRAACVWYPPSDFSAFLRADSRTASVSPELLLLGDMPGGTEEAARQASPVFAVSSGAPPFLILHGNADTVVPFGQGLALHDALEQAGADVTLVEIGDAGHADLRFFQDSVWEEIAAFFSRALGGPVPCGKPGGTGKRTVSG</sequence>
<organism evidence="3 4">
    <name type="scientific">Candidatus Avitreponema avistercoris</name>
    <dbReference type="NCBI Taxonomy" id="2840705"/>
    <lineage>
        <taxon>Bacteria</taxon>
        <taxon>Pseudomonadati</taxon>
        <taxon>Spirochaetota</taxon>
        <taxon>Spirochaetia</taxon>
        <taxon>Spirochaetales</taxon>
        <taxon>Candidatus Avitreponema</taxon>
    </lineage>
</organism>
<dbReference type="InterPro" id="IPR049492">
    <property type="entry name" value="BD-FAE-like_dom"/>
</dbReference>